<dbReference type="PANTHER" id="PTHR32332:SF20">
    <property type="entry name" value="2-NITROPROPANE DIOXYGENASE-LIKE PROTEIN"/>
    <property type="match status" value="1"/>
</dbReference>
<evidence type="ECO:0000256" key="1">
    <source>
        <dbReference type="ARBA" id="ARBA00003535"/>
    </source>
</evidence>
<dbReference type="EMBL" id="CP035485">
    <property type="protein sequence ID" value="QDI90319.1"/>
    <property type="molecule type" value="Genomic_DNA"/>
</dbReference>
<comment type="function">
    <text evidence="1">Nitronate monooxygenase that uses molecular oxygen to catalyze the oxidative denitrification of alkyl nitronates. Acts on propionate 3-nitronate (P3N), the presumed physiological substrate. Probably functions in the detoxification of P3N, a metabolic poison produced by plants and fungi as a defense mechanism.</text>
</comment>
<evidence type="ECO:0000313" key="6">
    <source>
        <dbReference type="EMBL" id="QDI90319.1"/>
    </source>
</evidence>
<dbReference type="RefSeq" id="WP_142087316.1">
    <property type="nucleotide sequence ID" value="NZ_CP035485.1"/>
</dbReference>
<keyword evidence="5" id="KW-0560">Oxidoreductase</keyword>
<keyword evidence="4" id="KW-0288">FMN</keyword>
<evidence type="ECO:0000256" key="4">
    <source>
        <dbReference type="ARBA" id="ARBA00022643"/>
    </source>
</evidence>
<dbReference type="PANTHER" id="PTHR32332">
    <property type="entry name" value="2-NITROPROPANE DIOXYGENASE"/>
    <property type="match status" value="1"/>
</dbReference>
<proteinExistence type="predicted"/>
<dbReference type="Gene3D" id="3.20.20.70">
    <property type="entry name" value="Aldolase class I"/>
    <property type="match status" value="1"/>
</dbReference>
<dbReference type="KEGG" id="sale:EPH95_03295"/>
<dbReference type="InterPro" id="IPR004136">
    <property type="entry name" value="NMO"/>
</dbReference>
<evidence type="ECO:0000256" key="5">
    <source>
        <dbReference type="ARBA" id="ARBA00023002"/>
    </source>
</evidence>
<evidence type="ECO:0000256" key="2">
    <source>
        <dbReference type="ARBA" id="ARBA00013457"/>
    </source>
</evidence>
<keyword evidence="6" id="KW-0503">Monooxygenase</keyword>
<dbReference type="GO" id="GO:0018580">
    <property type="term" value="F:nitronate monooxygenase activity"/>
    <property type="evidence" value="ECO:0007669"/>
    <property type="project" value="InterPro"/>
</dbReference>
<keyword evidence="7" id="KW-1185">Reference proteome</keyword>
<organism evidence="6 7">
    <name type="scientific">Salicibibacter halophilus</name>
    <dbReference type="NCBI Taxonomy" id="2502791"/>
    <lineage>
        <taxon>Bacteria</taxon>
        <taxon>Bacillati</taxon>
        <taxon>Bacillota</taxon>
        <taxon>Bacilli</taxon>
        <taxon>Bacillales</taxon>
        <taxon>Bacillaceae</taxon>
        <taxon>Salicibibacter</taxon>
    </lineage>
</organism>
<dbReference type="Pfam" id="PF03060">
    <property type="entry name" value="NMO"/>
    <property type="match status" value="2"/>
</dbReference>
<dbReference type="AlphaFoldDB" id="A0A514LEQ9"/>
<dbReference type="InterPro" id="IPR013785">
    <property type="entry name" value="Aldolase_TIM"/>
</dbReference>
<evidence type="ECO:0000313" key="7">
    <source>
        <dbReference type="Proteomes" id="UP000319756"/>
    </source>
</evidence>
<protein>
    <recommendedName>
        <fullName evidence="2">Probable nitronate monooxygenase</fullName>
    </recommendedName>
</protein>
<sequence length="318" mass="33906">MPNNRVRDIFNIKYPIVQGGLAYLAFAELAAAVSNAGGLGQITATFFDDPEDLRAEIKTAKTLTDKPFGVNFALGRRSIDKLVDVAIEEEVPAVSVTAGNPAPVFDQLEGTNIKKLVLVASVRQAQKAEELGAEAVIVVGTEGGGHLGRDDVGTIVLVPKVIDAVSIPVIASGGLVDGRGYAAALALGAEGIEMGTRFIATKECIAHPRYKEAIVNAKANETMIIKKSLGIPGRALRTKATEKIARMEEEGASFEALWPYINGQANQKLIQDGDIEESFGWAGQGVGLIDDVPSVRELMDKMIQEANMAKKRVEDHLS</sequence>
<dbReference type="CDD" id="cd04730">
    <property type="entry name" value="NPD_like"/>
    <property type="match status" value="1"/>
</dbReference>
<accession>A0A514LEQ9</accession>
<reference evidence="7" key="1">
    <citation type="submission" date="2019-01" db="EMBL/GenBank/DDBJ databases">
        <title>Genomic analysis of Salicibibacter sp. NKC3-5.</title>
        <authorList>
            <person name="Oh Y.J."/>
        </authorList>
    </citation>
    <scope>NUCLEOTIDE SEQUENCE [LARGE SCALE GENOMIC DNA]</scope>
    <source>
        <strain evidence="7">NKC3-5</strain>
    </source>
</reference>
<evidence type="ECO:0000256" key="3">
    <source>
        <dbReference type="ARBA" id="ARBA00022630"/>
    </source>
</evidence>
<dbReference type="OrthoDB" id="9778912at2"/>
<name>A0A514LEQ9_9BACI</name>
<dbReference type="Proteomes" id="UP000319756">
    <property type="component" value="Chromosome"/>
</dbReference>
<dbReference type="SUPFAM" id="SSF51412">
    <property type="entry name" value="Inosine monophosphate dehydrogenase (IMPDH)"/>
    <property type="match status" value="1"/>
</dbReference>
<gene>
    <name evidence="6" type="ORF">EPH95_03295</name>
</gene>
<keyword evidence="3" id="KW-0285">Flavoprotein</keyword>